<dbReference type="Pfam" id="PF15353">
    <property type="entry name" value="HECA_N"/>
    <property type="match status" value="1"/>
</dbReference>
<evidence type="ECO:0000313" key="4">
    <source>
        <dbReference type="Proteomes" id="UP001159363"/>
    </source>
</evidence>
<feature type="region of interest" description="Disordered" evidence="1">
    <location>
        <begin position="61"/>
        <end position="82"/>
    </location>
</feature>
<protein>
    <recommendedName>
        <fullName evidence="2">Headcase N-terminal domain-containing protein</fullName>
    </recommendedName>
</protein>
<feature type="region of interest" description="Disordered" evidence="1">
    <location>
        <begin position="1"/>
        <end position="45"/>
    </location>
</feature>
<feature type="compositionally biased region" description="Low complexity" evidence="1">
    <location>
        <begin position="268"/>
        <end position="285"/>
    </location>
</feature>
<feature type="region of interest" description="Disordered" evidence="1">
    <location>
        <begin position="217"/>
        <end position="308"/>
    </location>
</feature>
<feature type="domain" description="Headcase N-terminal" evidence="2">
    <location>
        <begin position="101"/>
        <end position="203"/>
    </location>
</feature>
<feature type="compositionally biased region" description="Basic and acidic residues" evidence="1">
    <location>
        <begin position="298"/>
        <end position="308"/>
    </location>
</feature>
<dbReference type="InterPro" id="IPR054537">
    <property type="entry name" value="HECA_N"/>
</dbReference>
<dbReference type="EMBL" id="JARBHB010000014">
    <property type="protein sequence ID" value="KAJ8869311.1"/>
    <property type="molecule type" value="Genomic_DNA"/>
</dbReference>
<gene>
    <name evidence="3" type="ORF">PR048_030885</name>
</gene>
<reference evidence="3 4" key="1">
    <citation type="submission" date="2023-02" db="EMBL/GenBank/DDBJ databases">
        <title>LHISI_Scaffold_Assembly.</title>
        <authorList>
            <person name="Stuart O.P."/>
            <person name="Cleave R."/>
            <person name="Magrath M.J.L."/>
            <person name="Mikheyev A.S."/>
        </authorList>
    </citation>
    <scope>NUCLEOTIDE SEQUENCE [LARGE SCALE GENOMIC DNA]</scope>
    <source>
        <strain evidence="3">Daus_M_001</strain>
        <tissue evidence="3">Leg muscle</tissue>
    </source>
</reference>
<dbReference type="Proteomes" id="UP001159363">
    <property type="component" value="Chromosome 13"/>
</dbReference>
<proteinExistence type="predicted"/>
<organism evidence="3 4">
    <name type="scientific">Dryococelus australis</name>
    <dbReference type="NCBI Taxonomy" id="614101"/>
    <lineage>
        <taxon>Eukaryota</taxon>
        <taxon>Metazoa</taxon>
        <taxon>Ecdysozoa</taxon>
        <taxon>Arthropoda</taxon>
        <taxon>Hexapoda</taxon>
        <taxon>Insecta</taxon>
        <taxon>Pterygota</taxon>
        <taxon>Neoptera</taxon>
        <taxon>Polyneoptera</taxon>
        <taxon>Phasmatodea</taxon>
        <taxon>Verophasmatodea</taxon>
        <taxon>Anareolatae</taxon>
        <taxon>Phasmatidae</taxon>
        <taxon>Eurycanthinae</taxon>
        <taxon>Dryococelus</taxon>
    </lineage>
</organism>
<evidence type="ECO:0000259" key="2">
    <source>
        <dbReference type="Pfam" id="PF15353"/>
    </source>
</evidence>
<feature type="compositionally biased region" description="Basic and acidic residues" evidence="1">
    <location>
        <begin position="11"/>
        <end position="35"/>
    </location>
</feature>
<dbReference type="PANTHER" id="PTHR13425">
    <property type="entry name" value="HEADCASE PROTEIN"/>
    <property type="match status" value="1"/>
</dbReference>
<accession>A0ABQ9GE22</accession>
<dbReference type="InterPro" id="IPR026066">
    <property type="entry name" value="Headcase"/>
</dbReference>
<feature type="compositionally biased region" description="Basic residues" evidence="1">
    <location>
        <begin position="234"/>
        <end position="245"/>
    </location>
</feature>
<evidence type="ECO:0000313" key="3">
    <source>
        <dbReference type="EMBL" id="KAJ8869311.1"/>
    </source>
</evidence>
<dbReference type="PANTHER" id="PTHR13425:SF3">
    <property type="entry name" value="HEADCASE PROTEIN HOMOLOG"/>
    <property type="match status" value="1"/>
</dbReference>
<sequence>MRKAGPCRIVNRSEGEGRGSSRMRSPDERAWRRGAAESGVSVRASPEERVHRGLCALSRTPDETTSLRGRWGRESEGQMAPRRGHHTHVEPEVVDPPAATRCCVPTGGCLRGAGDASYVVEPRDAVRVVCNNEQCTAGDLMHRECFEQWEAGVLTYLKSCGRARSWSERQRHQNLWTKKGYDLAFKACGCLCGRGHLKKDLDWAGAGVDDVAGGGGGGAGGGEVNGDSPPPAAAKKKKRRNRHNARPALAPPPPPPQHGGRGEEAARGRAGSMSSSNESSSPPASVEQSISPAHNRRSKSEFFSDRSR</sequence>
<keyword evidence="4" id="KW-1185">Reference proteome</keyword>
<name>A0ABQ9GE22_9NEOP</name>
<comment type="caution">
    <text evidence="3">The sequence shown here is derived from an EMBL/GenBank/DDBJ whole genome shotgun (WGS) entry which is preliminary data.</text>
</comment>
<evidence type="ECO:0000256" key="1">
    <source>
        <dbReference type="SAM" id="MobiDB-lite"/>
    </source>
</evidence>